<feature type="domain" description="Arf-GAP" evidence="4">
    <location>
        <begin position="14"/>
        <end position="123"/>
    </location>
</feature>
<feature type="compositionally biased region" description="Low complexity" evidence="2">
    <location>
        <begin position="433"/>
        <end position="445"/>
    </location>
</feature>
<accession>A0A9P9J8F8</accession>
<evidence type="ECO:0000313" key="5">
    <source>
        <dbReference type="EMBL" id="KAH7149297.1"/>
    </source>
</evidence>
<dbReference type="EMBL" id="JAGMUU010000007">
    <property type="protein sequence ID" value="KAH7149297.1"/>
    <property type="molecule type" value="Genomic_DNA"/>
</dbReference>
<dbReference type="PANTHER" id="PTHR45705:SF7">
    <property type="entry name" value="ACTIVATING PROTEIN FOR ARF, PUTATIVE (AFU_ORTHOLOGUE AFUA_4G09120)-RELATED"/>
    <property type="match status" value="1"/>
</dbReference>
<keyword evidence="1" id="KW-0479">Metal-binding</keyword>
<evidence type="ECO:0000259" key="4">
    <source>
        <dbReference type="PROSITE" id="PS50115"/>
    </source>
</evidence>
<dbReference type="CDD" id="cd08204">
    <property type="entry name" value="ArfGap"/>
    <property type="match status" value="1"/>
</dbReference>
<feature type="compositionally biased region" description="Polar residues" evidence="2">
    <location>
        <begin position="469"/>
        <end position="489"/>
    </location>
</feature>
<feature type="region of interest" description="Disordered" evidence="2">
    <location>
        <begin position="249"/>
        <end position="403"/>
    </location>
</feature>
<dbReference type="OrthoDB" id="10266696at2759"/>
<dbReference type="Gene3D" id="1.10.220.150">
    <property type="entry name" value="Arf GTPase activating protein"/>
    <property type="match status" value="1"/>
</dbReference>
<dbReference type="InterPro" id="IPR015940">
    <property type="entry name" value="UBA"/>
</dbReference>
<feature type="region of interest" description="Disordered" evidence="2">
    <location>
        <begin position="125"/>
        <end position="204"/>
    </location>
</feature>
<feature type="compositionally biased region" description="Polar residues" evidence="2">
    <location>
        <begin position="300"/>
        <end position="313"/>
    </location>
</feature>
<evidence type="ECO:0000313" key="6">
    <source>
        <dbReference type="Proteomes" id="UP000717696"/>
    </source>
</evidence>
<dbReference type="GO" id="GO:0008270">
    <property type="term" value="F:zinc ion binding"/>
    <property type="evidence" value="ECO:0007669"/>
    <property type="project" value="UniProtKB-KW"/>
</dbReference>
<sequence length="728" mass="79118">MSGALSKRQQARNEKVLQELVHNVPGNQLCADCHARNPAWASWSLGVFLCMRCAAIHRKLGTHISKVKSLSMDSWSNEQVDNMRKVGNIASNNIYNSEHRKPPIPVDADEADSAMERFIRQKYMNNTVNGSGKPRAPIPDDETPPPLPPKNSKFGFRSASSIFPLSSKSKKDPRLTVNARTVRSPSPRVFDKPTKSFGATFDQDQPDQMDQKLARLQDMGFQDTKRNALVLKGVNGNLERAIEALVRLGEGGRPSPLPTPSPREHSLRTSRSLTPLTPNSGGLGLGLGAGLSVPVRSATDRPTTPSSASTNPFDNLGPAPPQTAQSTGNLQNKNPYGSTNPFGVPSQQPADPFGQAFQSMSLSPVQPLFPHHTGGPAAQPLPPLPQQPAYQQPMAPSAPTSPNTYMPMAFNNMTYPQPVQPQPTGYNPFFSGQSSPVQQQPPQASQVPLSVNTTQSQASYNPFARSPTRIASPSLGQIPEQSQTSHQSPSIFQNNLVFQSPAPLQHPETATNPFFANANINQTAAHMGQQAFGQQQVAQQQVAQQPIIQQQVAQPTYGQQAFGQQSFGQQLFGQQPQQPQPQLQQQPQMQLQQLPQVQLQQQQQQQQFYQPQRANNASIMALYNQIAPQMPTAPQPAPYTALPPTIPENQPIQIQAAPVAPIAQPQSVSQPLSPKTNPFMNNAAPATITASDPFAARSRESMNLGMDLAWTNGRHSPDAFASLSARHV</sequence>
<dbReference type="Pfam" id="PF01412">
    <property type="entry name" value="ArfGap"/>
    <property type="match status" value="1"/>
</dbReference>
<dbReference type="GO" id="GO:0005096">
    <property type="term" value="F:GTPase activator activity"/>
    <property type="evidence" value="ECO:0007669"/>
    <property type="project" value="InterPro"/>
</dbReference>
<reference evidence="5" key="1">
    <citation type="journal article" date="2021" name="Nat. Commun.">
        <title>Genetic determinants of endophytism in the Arabidopsis root mycobiome.</title>
        <authorList>
            <person name="Mesny F."/>
            <person name="Miyauchi S."/>
            <person name="Thiergart T."/>
            <person name="Pickel B."/>
            <person name="Atanasova L."/>
            <person name="Karlsson M."/>
            <person name="Huettel B."/>
            <person name="Barry K.W."/>
            <person name="Haridas S."/>
            <person name="Chen C."/>
            <person name="Bauer D."/>
            <person name="Andreopoulos W."/>
            <person name="Pangilinan J."/>
            <person name="LaButti K."/>
            <person name="Riley R."/>
            <person name="Lipzen A."/>
            <person name="Clum A."/>
            <person name="Drula E."/>
            <person name="Henrissat B."/>
            <person name="Kohler A."/>
            <person name="Grigoriev I.V."/>
            <person name="Martin F.M."/>
            <person name="Hacquard S."/>
        </authorList>
    </citation>
    <scope>NUCLEOTIDE SEQUENCE</scope>
    <source>
        <strain evidence="5">MPI-CAGE-AT-0021</strain>
    </source>
</reference>
<dbReference type="Proteomes" id="UP000717696">
    <property type="component" value="Unassembled WGS sequence"/>
</dbReference>
<dbReference type="AlphaFoldDB" id="A0A9P9J8F8"/>
<dbReference type="SUPFAM" id="SSF57863">
    <property type="entry name" value="ArfGap/RecO-like zinc finger"/>
    <property type="match status" value="1"/>
</dbReference>
<feature type="compositionally biased region" description="Polar residues" evidence="2">
    <location>
        <begin position="269"/>
        <end position="280"/>
    </location>
</feature>
<evidence type="ECO:0000256" key="2">
    <source>
        <dbReference type="SAM" id="MobiDB-lite"/>
    </source>
</evidence>
<gene>
    <name evidence="5" type="ORF">B0J13DRAFT_302503</name>
</gene>
<dbReference type="InterPro" id="IPR001164">
    <property type="entry name" value="ArfGAP_dom"/>
</dbReference>
<dbReference type="InterPro" id="IPR051718">
    <property type="entry name" value="ARF_GTPase-activating"/>
</dbReference>
<dbReference type="PRINTS" id="PR00405">
    <property type="entry name" value="REVINTRACTNG"/>
</dbReference>
<keyword evidence="1" id="KW-0863">Zinc-finger</keyword>
<name>A0A9P9J8F8_9HYPO</name>
<dbReference type="PANTHER" id="PTHR45705">
    <property type="entry name" value="FI20236P1"/>
    <property type="match status" value="1"/>
</dbReference>
<feature type="domain" description="UBA" evidence="3">
    <location>
        <begin position="208"/>
        <end position="248"/>
    </location>
</feature>
<dbReference type="Gene3D" id="1.10.8.10">
    <property type="entry name" value="DNA helicase RuvA subunit, C-terminal domain"/>
    <property type="match status" value="1"/>
</dbReference>
<dbReference type="SMART" id="SM00165">
    <property type="entry name" value="UBA"/>
    <property type="match status" value="1"/>
</dbReference>
<organism evidence="5 6">
    <name type="scientific">Dactylonectria estremocensis</name>
    <dbReference type="NCBI Taxonomy" id="1079267"/>
    <lineage>
        <taxon>Eukaryota</taxon>
        <taxon>Fungi</taxon>
        <taxon>Dikarya</taxon>
        <taxon>Ascomycota</taxon>
        <taxon>Pezizomycotina</taxon>
        <taxon>Sordariomycetes</taxon>
        <taxon>Hypocreomycetidae</taxon>
        <taxon>Hypocreales</taxon>
        <taxon>Nectriaceae</taxon>
        <taxon>Dactylonectria</taxon>
    </lineage>
</organism>
<dbReference type="PROSITE" id="PS50115">
    <property type="entry name" value="ARFGAP"/>
    <property type="match status" value="1"/>
</dbReference>
<feature type="region of interest" description="Disordered" evidence="2">
    <location>
        <begin position="417"/>
        <end position="445"/>
    </location>
</feature>
<proteinExistence type="predicted"/>
<comment type="caution">
    <text evidence="5">The sequence shown here is derived from an EMBL/GenBank/DDBJ whole genome shotgun (WGS) entry which is preliminary data.</text>
</comment>
<feature type="compositionally biased region" description="Low complexity" evidence="2">
    <location>
        <begin position="387"/>
        <end position="398"/>
    </location>
</feature>
<dbReference type="InterPro" id="IPR009060">
    <property type="entry name" value="UBA-like_sf"/>
</dbReference>
<feature type="region of interest" description="Disordered" evidence="2">
    <location>
        <begin position="464"/>
        <end position="489"/>
    </location>
</feature>
<evidence type="ECO:0000256" key="1">
    <source>
        <dbReference type="PROSITE-ProRule" id="PRU00288"/>
    </source>
</evidence>
<dbReference type="SMART" id="SM00105">
    <property type="entry name" value="ArfGap"/>
    <property type="match status" value="1"/>
</dbReference>
<dbReference type="InterPro" id="IPR037278">
    <property type="entry name" value="ARFGAP/RecO"/>
</dbReference>
<dbReference type="GO" id="GO:0005737">
    <property type="term" value="C:cytoplasm"/>
    <property type="evidence" value="ECO:0007669"/>
    <property type="project" value="TreeGrafter"/>
</dbReference>
<protein>
    <submittedName>
        <fullName evidence="5">GTPase activating protein for Arf-domain-containing protein</fullName>
    </submittedName>
</protein>
<dbReference type="PROSITE" id="PS50030">
    <property type="entry name" value="UBA"/>
    <property type="match status" value="1"/>
</dbReference>
<feature type="compositionally biased region" description="Polar residues" evidence="2">
    <location>
        <begin position="322"/>
        <end position="349"/>
    </location>
</feature>
<keyword evidence="6" id="KW-1185">Reference proteome</keyword>
<keyword evidence="1" id="KW-0862">Zinc</keyword>
<dbReference type="FunFam" id="1.10.8.10:FF:000081">
    <property type="entry name" value="GTPase activating protein for Arf"/>
    <property type="match status" value="1"/>
</dbReference>
<dbReference type="FunFam" id="1.10.220.150:FF:000026">
    <property type="entry name" value="GTPase activating protein for Arf, putative"/>
    <property type="match status" value="1"/>
</dbReference>
<evidence type="ECO:0000259" key="3">
    <source>
        <dbReference type="PROSITE" id="PS50030"/>
    </source>
</evidence>
<dbReference type="InterPro" id="IPR038508">
    <property type="entry name" value="ArfGAP_dom_sf"/>
</dbReference>
<dbReference type="SUPFAM" id="SSF46934">
    <property type="entry name" value="UBA-like"/>
    <property type="match status" value="1"/>
</dbReference>
<feature type="compositionally biased region" description="Polar residues" evidence="2">
    <location>
        <begin position="158"/>
        <end position="167"/>
    </location>
</feature>